<dbReference type="PANTHER" id="PTHR30536:SF5">
    <property type="entry name" value="ALTRONATE DEHYDRATASE"/>
    <property type="match status" value="1"/>
</dbReference>
<accession>A0A9R1CR13</accession>
<feature type="domain" description="D-galactarate/Altronate dehydratase C-terminal" evidence="4">
    <location>
        <begin position="246"/>
        <end position="330"/>
    </location>
</feature>
<dbReference type="Proteomes" id="UP001139494">
    <property type="component" value="Unassembled WGS sequence"/>
</dbReference>
<dbReference type="GO" id="GO:0019698">
    <property type="term" value="P:D-galacturonate catabolic process"/>
    <property type="evidence" value="ECO:0007669"/>
    <property type="project" value="TreeGrafter"/>
</dbReference>
<keyword evidence="5" id="KW-0378">Hydrolase</keyword>
<reference evidence="5" key="1">
    <citation type="journal article" date="2023" name="Front. Microbiol.">
        <title>Genomic-based phylogenetic and metabolic analyses of the genus Natronomonas, and description of Natronomonas aquatica sp. nov.</title>
        <authorList>
            <person name="Garcia-Roldan A."/>
            <person name="Duran-Viseras A."/>
            <person name="de la Haba R.R."/>
            <person name="Corral P."/>
            <person name="Sanchez-Porro C."/>
            <person name="Ventosa A."/>
        </authorList>
    </citation>
    <scope>NUCLEOTIDE SEQUENCE</scope>
    <source>
        <strain evidence="5">F2-12</strain>
    </source>
</reference>
<dbReference type="GO" id="GO:0016829">
    <property type="term" value="F:lyase activity"/>
    <property type="evidence" value="ECO:0007669"/>
    <property type="project" value="UniProtKB-KW"/>
</dbReference>
<dbReference type="InterPro" id="IPR007392">
    <property type="entry name" value="GD_AH_second"/>
</dbReference>
<dbReference type="InterPro" id="IPR048332">
    <property type="entry name" value="GD_AH_C"/>
</dbReference>
<organism evidence="5 6">
    <name type="scientific">Natronomonas aquatica</name>
    <dbReference type="NCBI Taxonomy" id="2841590"/>
    <lineage>
        <taxon>Archaea</taxon>
        <taxon>Methanobacteriati</taxon>
        <taxon>Methanobacteriota</taxon>
        <taxon>Stenosarchaea group</taxon>
        <taxon>Halobacteria</taxon>
        <taxon>Halobacteriales</taxon>
        <taxon>Natronomonadaceae</taxon>
        <taxon>Natronomonas</taxon>
    </lineage>
</organism>
<keyword evidence="6" id="KW-1185">Reference proteome</keyword>
<comment type="similarity">
    <text evidence="1">Belongs to the UxaA family.</text>
</comment>
<dbReference type="RefSeq" id="WP_256028026.1">
    <property type="nucleotide sequence ID" value="NZ_JAHLKM010000001.1"/>
</dbReference>
<dbReference type="EMBL" id="JAHLKM010000001">
    <property type="protein sequence ID" value="MCQ4332109.1"/>
    <property type="molecule type" value="Genomic_DNA"/>
</dbReference>
<dbReference type="AlphaFoldDB" id="A0A9R1CR13"/>
<evidence type="ECO:0000259" key="3">
    <source>
        <dbReference type="Pfam" id="PF04295"/>
    </source>
</evidence>
<gene>
    <name evidence="5" type="ORF">KM295_01130</name>
</gene>
<dbReference type="Pfam" id="PF04295">
    <property type="entry name" value="GD_AH_second"/>
    <property type="match status" value="1"/>
</dbReference>
<keyword evidence="2" id="KW-0456">Lyase</keyword>
<sequence>MSRSEPATTSGYRRSDGQIGVRNHVLVLPSVICSHQIADRIADQVGTAVSAPHDHGCAQLGSDNERTERTLANLAANPNVAGSVVVGLGCEEVQSDSLAETIAGNGRPVRELSIQGVGGTDACLERGVEMAEELVEAASQSTQPTDLGDLTVGIVASDLADSTVSTAAPRVAAFVDEVIDAGGRVVAAGNEPMLADPDAALEAVEPAARADAERLLDRNLEEPAKVGRVRRRAEEISFAEATGAWGDHQVQDLLEYGARATHDSGVALVDAPSEFASATTALASAGAGIVIHLTADGVPAGHPVVPVVKVTGDSETAAALPEDIDVDAATDPSGTLRRTVEGIVAGEDSAPERHGLTTFAIDRIGPSM</sequence>
<dbReference type="PANTHER" id="PTHR30536">
    <property type="entry name" value="ALTRONATE/GALACTARATE DEHYDRATASE"/>
    <property type="match status" value="1"/>
</dbReference>
<evidence type="ECO:0000259" key="4">
    <source>
        <dbReference type="Pfam" id="PF20629"/>
    </source>
</evidence>
<evidence type="ECO:0000313" key="6">
    <source>
        <dbReference type="Proteomes" id="UP001139494"/>
    </source>
</evidence>
<dbReference type="InterPro" id="IPR052172">
    <property type="entry name" value="UxaA_altronate/galactarate_dh"/>
</dbReference>
<dbReference type="GO" id="GO:0016787">
    <property type="term" value="F:hydrolase activity"/>
    <property type="evidence" value="ECO:0007669"/>
    <property type="project" value="UniProtKB-KW"/>
</dbReference>
<protein>
    <submittedName>
        <fullName evidence="5">UxaA family hydrolase</fullName>
    </submittedName>
</protein>
<evidence type="ECO:0000256" key="2">
    <source>
        <dbReference type="ARBA" id="ARBA00023239"/>
    </source>
</evidence>
<proteinExistence type="inferred from homology"/>
<dbReference type="Pfam" id="PF20629">
    <property type="entry name" value="GD_AH_C"/>
    <property type="match status" value="1"/>
</dbReference>
<evidence type="ECO:0000256" key="1">
    <source>
        <dbReference type="ARBA" id="ARBA00010986"/>
    </source>
</evidence>
<name>A0A9R1CR13_9EURY</name>
<feature type="domain" description="D-galactarate/Altronate dehydratase second" evidence="3">
    <location>
        <begin position="11"/>
        <end position="138"/>
    </location>
</feature>
<evidence type="ECO:0000313" key="5">
    <source>
        <dbReference type="EMBL" id="MCQ4332109.1"/>
    </source>
</evidence>
<comment type="caution">
    <text evidence="5">The sequence shown here is derived from an EMBL/GenBank/DDBJ whole genome shotgun (WGS) entry which is preliminary data.</text>
</comment>